<evidence type="ECO:0000313" key="2">
    <source>
        <dbReference type="Proteomes" id="UP000007151"/>
    </source>
</evidence>
<keyword evidence="1" id="KW-0378">Hydrolase</keyword>
<sequence>MCSDEHVVEHVVGSWRNRSETPGDGLYTSTIPPHQKEKSAIIITEWYPRESRRSRGRQLQPWEDDLKQVAGLEWLRTAKDRNKWKKRPLSKDKLLIEEISRVPRICLV</sequence>
<proteinExistence type="predicted"/>
<dbReference type="GO" id="GO:0003964">
    <property type="term" value="F:RNA-directed DNA polymerase activity"/>
    <property type="evidence" value="ECO:0007669"/>
    <property type="project" value="UniProtKB-KW"/>
</dbReference>
<accession>A0A212F0M3</accession>
<keyword evidence="1" id="KW-0540">Nuclease</keyword>
<name>A0A212F0M3_DANPL</name>
<dbReference type="AlphaFoldDB" id="A0A212F0M3"/>
<dbReference type="InParanoid" id="A0A212F0M3"/>
<dbReference type="EMBL" id="AGBW02011066">
    <property type="protein sequence ID" value="OWR47282.1"/>
    <property type="molecule type" value="Genomic_DNA"/>
</dbReference>
<gene>
    <name evidence="1" type="ORF">KGM_209504</name>
</gene>
<dbReference type="Proteomes" id="UP000007151">
    <property type="component" value="Unassembled WGS sequence"/>
</dbReference>
<protein>
    <submittedName>
        <fullName evidence="1">Endonuclease-reverse transcriptase</fullName>
    </submittedName>
</protein>
<organism evidence="1 2">
    <name type="scientific">Danaus plexippus plexippus</name>
    <dbReference type="NCBI Taxonomy" id="278856"/>
    <lineage>
        <taxon>Eukaryota</taxon>
        <taxon>Metazoa</taxon>
        <taxon>Ecdysozoa</taxon>
        <taxon>Arthropoda</taxon>
        <taxon>Hexapoda</taxon>
        <taxon>Insecta</taxon>
        <taxon>Pterygota</taxon>
        <taxon>Neoptera</taxon>
        <taxon>Endopterygota</taxon>
        <taxon>Lepidoptera</taxon>
        <taxon>Glossata</taxon>
        <taxon>Ditrysia</taxon>
        <taxon>Papilionoidea</taxon>
        <taxon>Nymphalidae</taxon>
        <taxon>Danainae</taxon>
        <taxon>Danaini</taxon>
        <taxon>Danaina</taxon>
        <taxon>Danaus</taxon>
        <taxon>Danaus</taxon>
    </lineage>
</organism>
<keyword evidence="2" id="KW-1185">Reference proteome</keyword>
<dbReference type="KEGG" id="dpl:KGM_209504"/>
<keyword evidence="1" id="KW-0255">Endonuclease</keyword>
<dbReference type="GO" id="GO:0004519">
    <property type="term" value="F:endonuclease activity"/>
    <property type="evidence" value="ECO:0007669"/>
    <property type="project" value="UniProtKB-KW"/>
</dbReference>
<reference evidence="1 2" key="1">
    <citation type="journal article" date="2011" name="Cell">
        <title>The monarch butterfly genome yields insights into long-distance migration.</title>
        <authorList>
            <person name="Zhan S."/>
            <person name="Merlin C."/>
            <person name="Boore J.L."/>
            <person name="Reppert S.M."/>
        </authorList>
    </citation>
    <scope>NUCLEOTIDE SEQUENCE [LARGE SCALE GENOMIC DNA]</scope>
    <source>
        <strain evidence="1">F-2</strain>
    </source>
</reference>
<evidence type="ECO:0000313" key="1">
    <source>
        <dbReference type="EMBL" id="OWR47282.1"/>
    </source>
</evidence>
<comment type="caution">
    <text evidence="1">The sequence shown here is derived from an EMBL/GenBank/DDBJ whole genome shotgun (WGS) entry which is preliminary data.</text>
</comment>